<dbReference type="InterPro" id="IPR000719">
    <property type="entry name" value="Prot_kinase_dom"/>
</dbReference>
<sequence>MDGKKAKKRTIEEVESRGRTQQKEDNKDSDIRKQLQVKKRKKEEHKDEEGKQRASEEDINEEISDSPEDPEDPGPSLDSSLSLERFTFHRLLGKGGYGKVFLASDKTTKKVVALKIVRKKDLLTEASDRTLTERRVLEMAAGSPYLTKAYGAFQIPTHLCYVLEYLHGGDLDSFLKRNIRLEPCIAIDIKPRNIMLDEAGHIRIGDFGLALEMHGKRTAKGYAGTVDYMAPEMRKGRKYNAAVDWWAYGLILHKLAKRAFPKNPNAAQTMLHDTTDHPECQRKQVKDLVKKLLCKNPSQRLGAASSIRFHPFFQSIDWDELEAGRLDPPFVLRTPPLESLISRVIQETLTSRYEAFTPSIPPEQQQFLGFSFNTLS</sequence>
<dbReference type="Gene3D" id="3.30.200.20">
    <property type="entry name" value="Phosphorylase Kinase, domain 1"/>
    <property type="match status" value="1"/>
</dbReference>
<evidence type="ECO:0000256" key="7">
    <source>
        <dbReference type="SAM" id="MobiDB-lite"/>
    </source>
</evidence>
<feature type="domain" description="AGC-kinase C-terminal" evidence="9">
    <location>
        <begin position="314"/>
        <end position="376"/>
    </location>
</feature>
<gene>
    <name evidence="10" type="ORF">PECUL_23A028785</name>
</gene>
<keyword evidence="1" id="KW-0723">Serine/threonine-protein kinase</keyword>
<dbReference type="SMART" id="SM00220">
    <property type="entry name" value="S_TKc"/>
    <property type="match status" value="1"/>
</dbReference>
<keyword evidence="5 6" id="KW-0067">ATP-binding</keyword>
<dbReference type="GO" id="GO:0005524">
    <property type="term" value="F:ATP binding"/>
    <property type="evidence" value="ECO:0007669"/>
    <property type="project" value="UniProtKB-UniRule"/>
</dbReference>
<evidence type="ECO:0000259" key="9">
    <source>
        <dbReference type="PROSITE" id="PS51285"/>
    </source>
</evidence>
<dbReference type="PROSITE" id="PS51285">
    <property type="entry name" value="AGC_KINASE_CTER"/>
    <property type="match status" value="1"/>
</dbReference>
<protein>
    <submittedName>
        <fullName evidence="10">Kinase C theta type isoform X2</fullName>
    </submittedName>
</protein>
<keyword evidence="4 10" id="KW-0418">Kinase</keyword>
<evidence type="ECO:0000256" key="2">
    <source>
        <dbReference type="ARBA" id="ARBA00022679"/>
    </source>
</evidence>
<dbReference type="Proteomes" id="UP001295444">
    <property type="component" value="Chromosome 02"/>
</dbReference>
<dbReference type="AlphaFoldDB" id="A0AAD1RG92"/>
<proteinExistence type="predicted"/>
<dbReference type="PROSITE" id="PS00107">
    <property type="entry name" value="PROTEIN_KINASE_ATP"/>
    <property type="match status" value="1"/>
</dbReference>
<dbReference type="PROSITE" id="PS50011">
    <property type="entry name" value="PROTEIN_KINASE_DOM"/>
    <property type="match status" value="1"/>
</dbReference>
<feature type="compositionally biased region" description="Basic and acidic residues" evidence="7">
    <location>
        <begin position="44"/>
        <end position="56"/>
    </location>
</feature>
<evidence type="ECO:0000256" key="3">
    <source>
        <dbReference type="ARBA" id="ARBA00022741"/>
    </source>
</evidence>
<accession>A0AAD1RG92</accession>
<evidence type="ECO:0000256" key="6">
    <source>
        <dbReference type="PROSITE-ProRule" id="PRU10141"/>
    </source>
</evidence>
<evidence type="ECO:0000256" key="4">
    <source>
        <dbReference type="ARBA" id="ARBA00022777"/>
    </source>
</evidence>
<feature type="compositionally biased region" description="Basic and acidic residues" evidence="7">
    <location>
        <begin position="1"/>
        <end position="33"/>
    </location>
</feature>
<dbReference type="InterPro" id="IPR017441">
    <property type="entry name" value="Protein_kinase_ATP_BS"/>
</dbReference>
<name>A0AAD1RG92_PELCU</name>
<organism evidence="10 11">
    <name type="scientific">Pelobates cultripes</name>
    <name type="common">Western spadefoot toad</name>
    <dbReference type="NCBI Taxonomy" id="61616"/>
    <lineage>
        <taxon>Eukaryota</taxon>
        <taxon>Metazoa</taxon>
        <taxon>Chordata</taxon>
        <taxon>Craniata</taxon>
        <taxon>Vertebrata</taxon>
        <taxon>Euteleostomi</taxon>
        <taxon>Amphibia</taxon>
        <taxon>Batrachia</taxon>
        <taxon>Anura</taxon>
        <taxon>Pelobatoidea</taxon>
        <taxon>Pelobatidae</taxon>
        <taxon>Pelobates</taxon>
    </lineage>
</organism>
<evidence type="ECO:0000259" key="8">
    <source>
        <dbReference type="PROSITE" id="PS50011"/>
    </source>
</evidence>
<evidence type="ECO:0000313" key="11">
    <source>
        <dbReference type="Proteomes" id="UP001295444"/>
    </source>
</evidence>
<dbReference type="PANTHER" id="PTHR24351">
    <property type="entry name" value="RIBOSOMAL PROTEIN S6 KINASE"/>
    <property type="match status" value="1"/>
</dbReference>
<dbReference type="InterPro" id="IPR011009">
    <property type="entry name" value="Kinase-like_dom_sf"/>
</dbReference>
<dbReference type="EMBL" id="OW240913">
    <property type="protein sequence ID" value="CAH2253282.1"/>
    <property type="molecule type" value="Genomic_DNA"/>
</dbReference>
<dbReference type="GO" id="GO:0004674">
    <property type="term" value="F:protein serine/threonine kinase activity"/>
    <property type="evidence" value="ECO:0007669"/>
    <property type="project" value="UniProtKB-KW"/>
</dbReference>
<evidence type="ECO:0000256" key="5">
    <source>
        <dbReference type="ARBA" id="ARBA00022840"/>
    </source>
</evidence>
<feature type="region of interest" description="Disordered" evidence="7">
    <location>
        <begin position="1"/>
        <end position="80"/>
    </location>
</feature>
<keyword evidence="3 6" id="KW-0547">Nucleotide-binding</keyword>
<keyword evidence="2" id="KW-0808">Transferase</keyword>
<dbReference type="InterPro" id="IPR000961">
    <property type="entry name" value="AGC-kinase_C"/>
</dbReference>
<dbReference type="Pfam" id="PF00069">
    <property type="entry name" value="Pkinase"/>
    <property type="match status" value="2"/>
</dbReference>
<evidence type="ECO:0000313" key="10">
    <source>
        <dbReference type="EMBL" id="CAH2253282.1"/>
    </source>
</evidence>
<dbReference type="Gene3D" id="1.10.510.10">
    <property type="entry name" value="Transferase(Phosphotransferase) domain 1"/>
    <property type="match status" value="1"/>
</dbReference>
<feature type="domain" description="Protein kinase" evidence="8">
    <location>
        <begin position="86"/>
        <end position="313"/>
    </location>
</feature>
<feature type="binding site" evidence="6">
    <location>
        <position position="119"/>
    </location>
    <ligand>
        <name>ATP</name>
        <dbReference type="ChEBI" id="CHEBI:30616"/>
    </ligand>
</feature>
<keyword evidence="11" id="KW-1185">Reference proteome</keyword>
<feature type="compositionally biased region" description="Acidic residues" evidence="7">
    <location>
        <begin position="57"/>
        <end position="72"/>
    </location>
</feature>
<reference evidence="10" key="1">
    <citation type="submission" date="2022-03" db="EMBL/GenBank/DDBJ databases">
        <authorList>
            <person name="Alioto T."/>
            <person name="Alioto T."/>
            <person name="Gomez Garrido J."/>
        </authorList>
    </citation>
    <scope>NUCLEOTIDE SEQUENCE</scope>
</reference>
<evidence type="ECO:0000256" key="1">
    <source>
        <dbReference type="ARBA" id="ARBA00022527"/>
    </source>
</evidence>
<dbReference type="SUPFAM" id="SSF56112">
    <property type="entry name" value="Protein kinase-like (PK-like)"/>
    <property type="match status" value="1"/>
</dbReference>